<gene>
    <name evidence="2" type="ORF">B0H63DRAFT_454383</name>
</gene>
<dbReference type="EMBL" id="JAULSW010000009">
    <property type="protein sequence ID" value="KAK3370176.1"/>
    <property type="molecule type" value="Genomic_DNA"/>
</dbReference>
<protein>
    <submittedName>
        <fullName evidence="2">Uncharacterized protein</fullName>
    </submittedName>
</protein>
<evidence type="ECO:0000313" key="3">
    <source>
        <dbReference type="Proteomes" id="UP001285441"/>
    </source>
</evidence>
<dbReference type="Proteomes" id="UP001285441">
    <property type="component" value="Unassembled WGS sequence"/>
</dbReference>
<reference evidence="2" key="2">
    <citation type="submission" date="2023-06" db="EMBL/GenBank/DDBJ databases">
        <authorList>
            <consortium name="Lawrence Berkeley National Laboratory"/>
            <person name="Haridas S."/>
            <person name="Hensen N."/>
            <person name="Bonometti L."/>
            <person name="Westerberg I."/>
            <person name="Brannstrom I.O."/>
            <person name="Guillou S."/>
            <person name="Cros-Aarteil S."/>
            <person name="Calhoun S."/>
            <person name="Kuo A."/>
            <person name="Mondo S."/>
            <person name="Pangilinan J."/>
            <person name="Riley R."/>
            <person name="LaButti K."/>
            <person name="Andreopoulos B."/>
            <person name="Lipzen A."/>
            <person name="Chen C."/>
            <person name="Yanf M."/>
            <person name="Daum C."/>
            <person name="Ng V."/>
            <person name="Clum A."/>
            <person name="Steindorff A."/>
            <person name="Ohm R."/>
            <person name="Martin F."/>
            <person name="Silar P."/>
            <person name="Natvig D."/>
            <person name="Lalanne C."/>
            <person name="Gautier V."/>
            <person name="Ament-velasquez S.L."/>
            <person name="Kruys A."/>
            <person name="Hutchinson M.I."/>
            <person name="Powell A.J."/>
            <person name="Barry K."/>
            <person name="Miller A.N."/>
            <person name="Grigoriev I.V."/>
            <person name="Debuchy R."/>
            <person name="Gladieux P."/>
            <person name="Thoren M.H."/>
            <person name="Johannesson H."/>
        </authorList>
    </citation>
    <scope>NUCLEOTIDE SEQUENCE</scope>
    <source>
        <strain evidence="2">CBS 232.78</strain>
    </source>
</reference>
<sequence>MGCTTEGANMPANGATSAHKPSVKHESPTRDLGLNGLALEEHVQPDSRPSFYGKWRYVRVAEQRMAFESDILALDSKRTRLVDLPANKNDVQLWLCILDYRHEKHGLAGIVAVFEGVKQRRTLYDVQGEAAKLFWQTILDAALSMETMLEGVMVYAEWLHDQHGVCWPNLYSTIVSYFLSTGQRRQTMQWHLRLSPCFGANPTEFAQTMKIFLADPSRQRLLRGLYITSLHRNLYDEIVPYLYAQGRLRLAHNWRVFLQLNNDIPKSDASRPYLRFVAGYYPNITLANNELAAAGLHQAVSAGGTSKAWKPRLLSAYDENGKLEPKATNLHYIVNKVHGETFGIKEKEYNDKLGARWFASSWVSLDFAIDTVRLLGFTRIGPLSLQSIALREEGADVVLQRIEQLEASGIAIGNSSYAQALRRFASVGDQELLTSLLHSDIHPDVFDDVSASGPILRSALARKDWKQYQLILAVRLGVSMELSAVSSNTLLLCCLGIDHGQMVLQILNDMVSRGIQLFPSTSVAISAHIFNKLSMRTEHGKDDVQLHAAILRQAMTMQFPVATQAIWITLLRLGREGHYPELQGLLIDFANRYHEAHDHSPGRWWFINNLDLPDVVRHDAKDSNFSRVPQELGVQHPLHPLNLLFDRKLTACLIRWGFKQGCPGPRPIDQIDRANPEHFSFARSIRLLSLLREKGLFVDKHKLIKLVMMRLAEMHMAGRLHDGRQQSSAFSSHSRLGLMSLKDAKHLCDEAWGSEFLPALPELRRWTEGWERSWWAKKKMLAKKKCIEWAKAKHRRHLIVLQNRHLKRVGEPRIPHFARFSIPPRNVQEGRAEILLKKKLLRKDQERQKVRSSQDDPFGALDEICREKGPIKVVTRRGDDPFKPIETQVAA</sequence>
<organism evidence="2 3">
    <name type="scientific">Podospora didyma</name>
    <dbReference type="NCBI Taxonomy" id="330526"/>
    <lineage>
        <taxon>Eukaryota</taxon>
        <taxon>Fungi</taxon>
        <taxon>Dikarya</taxon>
        <taxon>Ascomycota</taxon>
        <taxon>Pezizomycotina</taxon>
        <taxon>Sordariomycetes</taxon>
        <taxon>Sordariomycetidae</taxon>
        <taxon>Sordariales</taxon>
        <taxon>Podosporaceae</taxon>
        <taxon>Podospora</taxon>
    </lineage>
</organism>
<evidence type="ECO:0000256" key="1">
    <source>
        <dbReference type="SAM" id="MobiDB-lite"/>
    </source>
</evidence>
<name>A0AAE0K4Y9_9PEZI</name>
<reference evidence="2" key="1">
    <citation type="journal article" date="2023" name="Mol. Phylogenet. Evol.">
        <title>Genome-scale phylogeny and comparative genomics of the fungal order Sordariales.</title>
        <authorList>
            <person name="Hensen N."/>
            <person name="Bonometti L."/>
            <person name="Westerberg I."/>
            <person name="Brannstrom I.O."/>
            <person name="Guillou S."/>
            <person name="Cros-Aarteil S."/>
            <person name="Calhoun S."/>
            <person name="Haridas S."/>
            <person name="Kuo A."/>
            <person name="Mondo S."/>
            <person name="Pangilinan J."/>
            <person name="Riley R."/>
            <person name="LaButti K."/>
            <person name="Andreopoulos B."/>
            <person name="Lipzen A."/>
            <person name="Chen C."/>
            <person name="Yan M."/>
            <person name="Daum C."/>
            <person name="Ng V."/>
            <person name="Clum A."/>
            <person name="Steindorff A."/>
            <person name="Ohm R.A."/>
            <person name="Martin F."/>
            <person name="Silar P."/>
            <person name="Natvig D.O."/>
            <person name="Lalanne C."/>
            <person name="Gautier V."/>
            <person name="Ament-Velasquez S.L."/>
            <person name="Kruys A."/>
            <person name="Hutchinson M.I."/>
            <person name="Powell A.J."/>
            <person name="Barry K."/>
            <person name="Miller A.N."/>
            <person name="Grigoriev I.V."/>
            <person name="Debuchy R."/>
            <person name="Gladieux P."/>
            <person name="Hiltunen Thoren M."/>
            <person name="Johannesson H."/>
        </authorList>
    </citation>
    <scope>NUCLEOTIDE SEQUENCE</scope>
    <source>
        <strain evidence="2">CBS 232.78</strain>
    </source>
</reference>
<keyword evidence="3" id="KW-1185">Reference proteome</keyword>
<evidence type="ECO:0000313" key="2">
    <source>
        <dbReference type="EMBL" id="KAK3370176.1"/>
    </source>
</evidence>
<dbReference type="AlphaFoldDB" id="A0AAE0K4Y9"/>
<comment type="caution">
    <text evidence="2">The sequence shown here is derived from an EMBL/GenBank/DDBJ whole genome shotgun (WGS) entry which is preliminary data.</text>
</comment>
<feature type="region of interest" description="Disordered" evidence="1">
    <location>
        <begin position="1"/>
        <end position="31"/>
    </location>
</feature>
<proteinExistence type="predicted"/>
<accession>A0AAE0K4Y9</accession>